<evidence type="ECO:0000259" key="4">
    <source>
        <dbReference type="PROSITE" id="PS50071"/>
    </source>
</evidence>
<name>A0ABD2PZW6_9PLAT</name>
<dbReference type="InterPro" id="IPR009057">
    <property type="entry name" value="Homeodomain-like_sf"/>
</dbReference>
<dbReference type="Pfam" id="PF00046">
    <property type="entry name" value="Homeodomain"/>
    <property type="match status" value="1"/>
</dbReference>
<keyword evidence="2 3" id="KW-0539">Nucleus</keyword>
<dbReference type="CDD" id="cd00086">
    <property type="entry name" value="homeodomain"/>
    <property type="match status" value="1"/>
</dbReference>
<evidence type="ECO:0000256" key="1">
    <source>
        <dbReference type="ARBA" id="ARBA00004123"/>
    </source>
</evidence>
<feature type="domain" description="Homeobox" evidence="4">
    <location>
        <begin position="71"/>
        <end position="131"/>
    </location>
</feature>
<dbReference type="Proteomes" id="UP001626550">
    <property type="component" value="Unassembled WGS sequence"/>
</dbReference>
<dbReference type="EMBL" id="JBJKFK010001493">
    <property type="protein sequence ID" value="KAL3312953.1"/>
    <property type="molecule type" value="Genomic_DNA"/>
</dbReference>
<comment type="caution">
    <text evidence="5">The sequence shown here is derived from an EMBL/GenBank/DDBJ whole genome shotgun (WGS) entry which is preliminary data.</text>
</comment>
<organism evidence="5 6">
    <name type="scientific">Cichlidogyrus casuarinus</name>
    <dbReference type="NCBI Taxonomy" id="1844966"/>
    <lineage>
        <taxon>Eukaryota</taxon>
        <taxon>Metazoa</taxon>
        <taxon>Spiralia</taxon>
        <taxon>Lophotrochozoa</taxon>
        <taxon>Platyhelminthes</taxon>
        <taxon>Monogenea</taxon>
        <taxon>Monopisthocotylea</taxon>
        <taxon>Dactylogyridea</taxon>
        <taxon>Ancyrocephalidae</taxon>
        <taxon>Cichlidogyrus</taxon>
    </lineage>
</organism>
<evidence type="ECO:0000313" key="5">
    <source>
        <dbReference type="EMBL" id="KAL3312953.1"/>
    </source>
</evidence>
<dbReference type="GO" id="GO:0003677">
    <property type="term" value="F:DNA binding"/>
    <property type="evidence" value="ECO:0007669"/>
    <property type="project" value="UniProtKB-UniRule"/>
</dbReference>
<evidence type="ECO:0000256" key="3">
    <source>
        <dbReference type="RuleBase" id="RU000682"/>
    </source>
</evidence>
<dbReference type="PANTHER" id="PTHR24333">
    <property type="entry name" value="HOMEO BOX HB9 LIKE A-RELATED"/>
    <property type="match status" value="1"/>
</dbReference>
<keyword evidence="6" id="KW-1185">Reference proteome</keyword>
<gene>
    <name evidence="5" type="ORF">Ciccas_008448</name>
</gene>
<comment type="subcellular location">
    <subcellularLocation>
        <location evidence="1 2 3">Nucleus</location>
    </subcellularLocation>
</comment>
<protein>
    <recommendedName>
        <fullName evidence="4">Homeobox domain-containing protein</fullName>
    </recommendedName>
</protein>
<dbReference type="SUPFAM" id="SSF46689">
    <property type="entry name" value="Homeodomain-like"/>
    <property type="match status" value="1"/>
</dbReference>
<dbReference type="GO" id="GO:0005634">
    <property type="term" value="C:nucleus"/>
    <property type="evidence" value="ECO:0007669"/>
    <property type="project" value="UniProtKB-SubCell"/>
</dbReference>
<dbReference type="InterPro" id="IPR001356">
    <property type="entry name" value="HD"/>
</dbReference>
<proteinExistence type="predicted"/>
<dbReference type="InterPro" id="IPR050848">
    <property type="entry name" value="Homeobox_TF"/>
</dbReference>
<dbReference type="PANTHER" id="PTHR24333:SF5">
    <property type="entry name" value="VENT HOMEOBOX"/>
    <property type="match status" value="1"/>
</dbReference>
<reference evidence="5 6" key="1">
    <citation type="submission" date="2024-11" db="EMBL/GenBank/DDBJ databases">
        <title>Adaptive evolution of stress response genes in parasites aligns with host niche diversity.</title>
        <authorList>
            <person name="Hahn C."/>
            <person name="Resl P."/>
        </authorList>
    </citation>
    <scope>NUCLEOTIDE SEQUENCE [LARGE SCALE GENOMIC DNA]</scope>
    <source>
        <strain evidence="5">EGGRZ-B1_66</strain>
        <tissue evidence="5">Body</tissue>
    </source>
</reference>
<dbReference type="AlphaFoldDB" id="A0ABD2PZW6"/>
<dbReference type="SMART" id="SM00389">
    <property type="entry name" value="HOX"/>
    <property type="match status" value="1"/>
</dbReference>
<keyword evidence="2 3" id="KW-0238">DNA-binding</keyword>
<dbReference type="Gene3D" id="1.10.10.60">
    <property type="entry name" value="Homeodomain-like"/>
    <property type="match status" value="1"/>
</dbReference>
<evidence type="ECO:0000256" key="2">
    <source>
        <dbReference type="PROSITE-ProRule" id="PRU00108"/>
    </source>
</evidence>
<accession>A0ABD2PZW6</accession>
<dbReference type="PROSITE" id="PS50071">
    <property type="entry name" value="HOMEOBOX_2"/>
    <property type="match status" value="1"/>
</dbReference>
<evidence type="ECO:0000313" key="6">
    <source>
        <dbReference type="Proteomes" id="UP001626550"/>
    </source>
</evidence>
<feature type="DNA-binding region" description="Homeobox" evidence="2">
    <location>
        <begin position="73"/>
        <end position="132"/>
    </location>
</feature>
<keyword evidence="2 3" id="KW-0371">Homeobox</keyword>
<sequence>MESYGQWEGDYNAYPYYCNCSYCYSNYCYYYDDWQWYPEAEYCPQFLTESTPTSEPVPSDDQDWLRSDDITLGKRSRTNYSQDQLNDLESEFRTNQYLSRPRRIEIAAFLRLSEKQVKFIIMPKREMTYGEVQLLLHLKPFVSNP</sequence>